<sequence length="46" mass="5537">MRQEARKSGDFTRSDELRREIENKGFGVEDFKEESELFRLRLDKTS</sequence>
<proteinExistence type="predicted"/>
<dbReference type="Gene3D" id="1.20.120.1910">
    <property type="entry name" value="Cysteine-tRNA ligase, C-terminal anti-codon recognition domain"/>
    <property type="match status" value="1"/>
</dbReference>
<dbReference type="EMBL" id="LCCZ01000059">
    <property type="protein sequence ID" value="KKS41205.1"/>
    <property type="molecule type" value="Genomic_DNA"/>
</dbReference>
<dbReference type="GO" id="GO:0004812">
    <property type="term" value="F:aminoacyl-tRNA ligase activity"/>
    <property type="evidence" value="ECO:0007669"/>
    <property type="project" value="InterPro"/>
</dbReference>
<evidence type="ECO:0000256" key="2">
    <source>
        <dbReference type="ARBA" id="ARBA00022741"/>
    </source>
</evidence>
<dbReference type="GO" id="GO:0005524">
    <property type="term" value="F:ATP binding"/>
    <property type="evidence" value="ECO:0007669"/>
    <property type="project" value="UniProtKB-KW"/>
</dbReference>
<comment type="caution">
    <text evidence="4">The sequence shown here is derived from an EMBL/GenBank/DDBJ whole genome shotgun (WGS) entry which is preliminary data.</text>
</comment>
<gene>
    <name evidence="4" type="ORF">UV05_C0059G0008</name>
</gene>
<name>A0A0G0YX83_9BACT</name>
<keyword evidence="3" id="KW-0067">ATP-binding</keyword>
<dbReference type="Proteomes" id="UP000034875">
    <property type="component" value="Unassembled WGS sequence"/>
</dbReference>
<evidence type="ECO:0000256" key="3">
    <source>
        <dbReference type="ARBA" id="ARBA00022840"/>
    </source>
</evidence>
<protein>
    <submittedName>
        <fullName evidence="4">Uncharacterized protein</fullName>
    </submittedName>
</protein>
<evidence type="ECO:0000313" key="5">
    <source>
        <dbReference type="Proteomes" id="UP000034875"/>
    </source>
</evidence>
<dbReference type="SUPFAM" id="SSF47323">
    <property type="entry name" value="Anticodon-binding domain of a subclass of class I aminoacyl-tRNA synthetases"/>
    <property type="match status" value="1"/>
</dbReference>
<evidence type="ECO:0000313" key="4">
    <source>
        <dbReference type="EMBL" id="KKS41205.1"/>
    </source>
</evidence>
<organism evidence="4 5">
    <name type="scientific">candidate division CPR1 bacterium GW2011_GWA2_42_17</name>
    <dbReference type="NCBI Taxonomy" id="1618341"/>
    <lineage>
        <taxon>Bacteria</taxon>
        <taxon>candidate division CPR1</taxon>
    </lineage>
</organism>
<dbReference type="GO" id="GO:0006418">
    <property type="term" value="P:tRNA aminoacylation for protein translation"/>
    <property type="evidence" value="ECO:0007669"/>
    <property type="project" value="InterPro"/>
</dbReference>
<dbReference type="AlphaFoldDB" id="A0A0G0YX83"/>
<dbReference type="InterPro" id="IPR009080">
    <property type="entry name" value="tRNAsynth_Ia_anticodon-bd"/>
</dbReference>
<keyword evidence="1" id="KW-0436">Ligase</keyword>
<keyword evidence="2" id="KW-0547">Nucleotide-binding</keyword>
<accession>A0A0G0YX83</accession>
<reference evidence="4 5" key="1">
    <citation type="journal article" date="2015" name="Nature">
        <title>rRNA introns, odd ribosomes, and small enigmatic genomes across a large radiation of phyla.</title>
        <authorList>
            <person name="Brown C.T."/>
            <person name="Hug L.A."/>
            <person name="Thomas B.C."/>
            <person name="Sharon I."/>
            <person name="Castelle C.J."/>
            <person name="Singh A."/>
            <person name="Wilkins M.J."/>
            <person name="Williams K.H."/>
            <person name="Banfield J.F."/>
        </authorList>
    </citation>
    <scope>NUCLEOTIDE SEQUENCE [LARGE SCALE GENOMIC DNA]</scope>
</reference>
<evidence type="ECO:0000256" key="1">
    <source>
        <dbReference type="ARBA" id="ARBA00022598"/>
    </source>
</evidence>